<dbReference type="Gene3D" id="3.30.70.270">
    <property type="match status" value="1"/>
</dbReference>
<comment type="similarity">
    <text evidence="1">Belongs to the bacterial reverse transcriptase family.</text>
</comment>
<dbReference type="PANTHER" id="PTHR34047:SF8">
    <property type="entry name" value="PROTEIN YKFC"/>
    <property type="match status" value="1"/>
</dbReference>
<dbReference type="InterPro" id="IPR051083">
    <property type="entry name" value="GrpII_Intron_Splice-Mob/Def"/>
</dbReference>
<dbReference type="InterPro" id="IPR000477">
    <property type="entry name" value="RT_dom"/>
</dbReference>
<evidence type="ECO:0000259" key="2">
    <source>
        <dbReference type="PROSITE" id="PS50878"/>
    </source>
</evidence>
<dbReference type="Pfam" id="PF08388">
    <property type="entry name" value="GIIM"/>
    <property type="match status" value="1"/>
</dbReference>
<keyword evidence="3" id="KW-0695">RNA-directed DNA polymerase</keyword>
<evidence type="ECO:0000313" key="4">
    <source>
        <dbReference type="Proteomes" id="UP000020766"/>
    </source>
</evidence>
<dbReference type="CDD" id="cd01651">
    <property type="entry name" value="RT_G2_intron"/>
    <property type="match status" value="1"/>
</dbReference>
<dbReference type="InterPro" id="IPR003615">
    <property type="entry name" value="HNH_nuc"/>
</dbReference>
<dbReference type="InterPro" id="IPR030931">
    <property type="entry name" value="Group_II_RT_mat"/>
</dbReference>
<gene>
    <name evidence="3" type="ORF">AX13_14920</name>
</gene>
<dbReference type="EMBL" id="JBOK01000005">
    <property type="protein sequence ID" value="EXU80920.1"/>
    <property type="molecule type" value="Genomic_DNA"/>
</dbReference>
<dbReference type="InterPro" id="IPR002711">
    <property type="entry name" value="HNH"/>
</dbReference>
<dbReference type="GO" id="GO:0004519">
    <property type="term" value="F:endonuclease activity"/>
    <property type="evidence" value="ECO:0007669"/>
    <property type="project" value="InterPro"/>
</dbReference>
<dbReference type="PATRIC" id="fig|1457173.3.peg.1269"/>
<proteinExistence type="inferred from homology"/>
<dbReference type="PANTHER" id="PTHR34047">
    <property type="entry name" value="NUCLEAR INTRON MATURASE 1, MITOCHONDRIAL-RELATED"/>
    <property type="match status" value="1"/>
</dbReference>
<dbReference type="SMART" id="SM00507">
    <property type="entry name" value="HNHc"/>
    <property type="match status" value="1"/>
</dbReference>
<dbReference type="Pfam" id="PF01844">
    <property type="entry name" value="HNH"/>
    <property type="match status" value="1"/>
</dbReference>
<keyword evidence="3" id="KW-0548">Nucleotidyltransferase</keyword>
<dbReference type="Proteomes" id="UP000020766">
    <property type="component" value="Unassembled WGS sequence"/>
</dbReference>
<keyword evidence="3" id="KW-0808">Transferase</keyword>
<organism evidence="3 4">
    <name type="scientific">Comamonas aquatica DA1877</name>
    <dbReference type="NCBI Taxonomy" id="1457173"/>
    <lineage>
        <taxon>Bacteria</taxon>
        <taxon>Pseudomonadati</taxon>
        <taxon>Pseudomonadota</taxon>
        <taxon>Betaproteobacteria</taxon>
        <taxon>Burkholderiales</taxon>
        <taxon>Comamonadaceae</taxon>
        <taxon>Comamonas</taxon>
    </lineage>
</organism>
<comment type="caution">
    <text evidence="3">The sequence shown here is derived from an EMBL/GenBank/DDBJ whole genome shotgun (WGS) entry which is preliminary data.</text>
</comment>
<name>A0A014P427_9BURK</name>
<sequence>MRKTIDSSGSAPSREPQNWHAIDWHLVERFVRTMQQRIAKATQEKDWRRVKALQRSLNHSFSARALAVRRVTENQGKRTAGVDRQLWDSPTLKWEAIGRLKQQRGYRAKPLRRVYIPKSNGKERPLGIPTMFDRAMQALHLLSLEPVAETTSDPNSYGFRKHRSTADAMGQIFACTSKKASAEWVLEADIEGCFDHINHEWLARHVPMNKTILRKWLKAGVVHRGHLSPTEEGTPQGGIISPTLANMCLNGLESNLLAHLVAQHGITRARNLKINVIRYADDFVVTGNSQELLHNEIRPWIEAFLAQRGLRLSLEKTKVVHMDEGFNFLGWNFRKYKGKLLIKPSKKNVQAFYRKVRTIVKTHISVKQEDLIAKLNPVLRGWAQYHHPVVAKEAFSRMDSLIYWRLVRWAKRRHPNKSLSWCIARYWQRTKDRNEFAANVKVAEGSCTIKLLKLADTKIVRHVKIKMGYNPFDPEWEEYGEELRTKRMAKSMSYQYETTMLFISQNGRCALCAEPLDYQGKWHDHHIVRRVDGGSDAMSNRVLLHPGCHTRLHALGLTVVKPAYKKASRSISQAATE</sequence>
<dbReference type="Pfam" id="PF00078">
    <property type="entry name" value="RVT_1"/>
    <property type="match status" value="1"/>
</dbReference>
<dbReference type="PROSITE" id="PS50878">
    <property type="entry name" value="RT_POL"/>
    <property type="match status" value="1"/>
</dbReference>
<dbReference type="InterPro" id="IPR043502">
    <property type="entry name" value="DNA/RNA_pol_sf"/>
</dbReference>
<keyword evidence="4" id="KW-1185">Reference proteome</keyword>
<dbReference type="InterPro" id="IPR043128">
    <property type="entry name" value="Rev_trsase/Diguanyl_cyclase"/>
</dbReference>
<feature type="domain" description="Reverse transcriptase" evidence="2">
    <location>
        <begin position="97"/>
        <end position="333"/>
    </location>
</feature>
<evidence type="ECO:0000256" key="1">
    <source>
        <dbReference type="ARBA" id="ARBA00034120"/>
    </source>
</evidence>
<dbReference type="Pfam" id="PF13655">
    <property type="entry name" value="RVT_N"/>
    <property type="match status" value="1"/>
</dbReference>
<protein>
    <submittedName>
        <fullName evidence="3">RNA-directed DNA polymerase</fullName>
    </submittedName>
</protein>
<dbReference type="GO" id="GO:0003964">
    <property type="term" value="F:RNA-directed DNA polymerase activity"/>
    <property type="evidence" value="ECO:0007669"/>
    <property type="project" value="UniProtKB-KW"/>
</dbReference>
<evidence type="ECO:0000313" key="3">
    <source>
        <dbReference type="EMBL" id="EXU80920.1"/>
    </source>
</evidence>
<accession>A0A014P427</accession>
<dbReference type="InterPro" id="IPR013597">
    <property type="entry name" value="Mat_intron_G2"/>
</dbReference>
<dbReference type="AlphaFoldDB" id="A0A014P427"/>
<dbReference type="NCBIfam" id="TIGR04416">
    <property type="entry name" value="group_II_RT_mat"/>
    <property type="match status" value="1"/>
</dbReference>
<dbReference type="GO" id="GO:0003676">
    <property type="term" value="F:nucleic acid binding"/>
    <property type="evidence" value="ECO:0007669"/>
    <property type="project" value="InterPro"/>
</dbReference>
<dbReference type="GO" id="GO:0008270">
    <property type="term" value="F:zinc ion binding"/>
    <property type="evidence" value="ECO:0007669"/>
    <property type="project" value="InterPro"/>
</dbReference>
<dbReference type="SUPFAM" id="SSF56672">
    <property type="entry name" value="DNA/RNA polymerases"/>
    <property type="match status" value="1"/>
</dbReference>
<dbReference type="InterPro" id="IPR025960">
    <property type="entry name" value="RVT_N"/>
</dbReference>
<dbReference type="CDD" id="cd00085">
    <property type="entry name" value="HNHc"/>
    <property type="match status" value="1"/>
</dbReference>
<dbReference type="Gene3D" id="1.10.30.50">
    <property type="match status" value="1"/>
</dbReference>
<reference evidence="3 4" key="1">
    <citation type="submission" date="2014-01" db="EMBL/GenBank/DDBJ databases">
        <title>Interspecies Systems Biology Uncovers Metabolites Affecting C. elegans Gene Expression and Life History Traits.</title>
        <authorList>
            <person name="Watson E."/>
            <person name="Macneil L.T."/>
            <person name="Ritter A.D."/>
            <person name="Yilmaz L.S."/>
            <person name="Rosebrock A.P."/>
            <person name="Caudy A.A."/>
            <person name="Walhout A.J."/>
        </authorList>
    </citation>
    <scope>NUCLEOTIDE SEQUENCE [LARGE SCALE GENOMIC DNA]</scope>
    <source>
        <strain evidence="3 4">DA1877</strain>
    </source>
</reference>
<dbReference type="RefSeq" id="WP_043381267.1">
    <property type="nucleotide sequence ID" value="NZ_JBOK01000005.1"/>
</dbReference>